<sequence length="51" mass="5361">MEEVNNNMIEILVASLIAAFAIYTIYSKFKGKASGGCGCGGCSESKGKIKK</sequence>
<comment type="caution">
    <text evidence="2">The sequence shown here is derived from an EMBL/GenBank/DDBJ whole genome shotgun (WGS) entry which is preliminary data.</text>
</comment>
<keyword evidence="1" id="KW-1133">Transmembrane helix</keyword>
<evidence type="ECO:0000313" key="2">
    <source>
        <dbReference type="EMBL" id="MPN07067.1"/>
    </source>
</evidence>
<organism evidence="2">
    <name type="scientific">bioreactor metagenome</name>
    <dbReference type="NCBI Taxonomy" id="1076179"/>
    <lineage>
        <taxon>unclassified sequences</taxon>
        <taxon>metagenomes</taxon>
        <taxon>ecological metagenomes</taxon>
    </lineage>
</organism>
<feature type="transmembrane region" description="Helical" evidence="1">
    <location>
        <begin position="6"/>
        <end position="26"/>
    </location>
</feature>
<protein>
    <recommendedName>
        <fullName evidence="3">FeoB-associated Cys-rich membrane protein</fullName>
    </recommendedName>
</protein>
<accession>A0A645EYQ6</accession>
<dbReference type="AlphaFoldDB" id="A0A645EYQ6"/>
<evidence type="ECO:0000256" key="1">
    <source>
        <dbReference type="SAM" id="Phobius"/>
    </source>
</evidence>
<proteinExistence type="predicted"/>
<keyword evidence="1" id="KW-0472">Membrane</keyword>
<gene>
    <name evidence="2" type="ORF">SDC9_154326</name>
</gene>
<dbReference type="Pfam" id="PF12669">
    <property type="entry name" value="FeoB_associated"/>
    <property type="match status" value="1"/>
</dbReference>
<dbReference type="EMBL" id="VSSQ01053028">
    <property type="protein sequence ID" value="MPN07067.1"/>
    <property type="molecule type" value="Genomic_DNA"/>
</dbReference>
<name>A0A645EYQ6_9ZZZZ</name>
<evidence type="ECO:0008006" key="3">
    <source>
        <dbReference type="Google" id="ProtNLM"/>
    </source>
</evidence>
<keyword evidence="1" id="KW-0812">Transmembrane</keyword>
<reference evidence="2" key="1">
    <citation type="submission" date="2019-08" db="EMBL/GenBank/DDBJ databases">
        <authorList>
            <person name="Kucharzyk K."/>
            <person name="Murdoch R.W."/>
            <person name="Higgins S."/>
            <person name="Loffler F."/>
        </authorList>
    </citation>
    <scope>NUCLEOTIDE SEQUENCE</scope>
</reference>